<dbReference type="Pfam" id="PF04002">
    <property type="entry name" value="RadC"/>
    <property type="match status" value="1"/>
</dbReference>
<accession>A0AB39V3S7</accession>
<comment type="similarity">
    <text evidence="6">Belongs to the UPF0758 family.</text>
</comment>
<keyword evidence="4" id="KW-0862">Zinc</keyword>
<evidence type="ECO:0000259" key="7">
    <source>
        <dbReference type="PROSITE" id="PS50249"/>
    </source>
</evidence>
<proteinExistence type="inferred from homology"/>
<dbReference type="GO" id="GO:0006508">
    <property type="term" value="P:proteolysis"/>
    <property type="evidence" value="ECO:0007669"/>
    <property type="project" value="UniProtKB-KW"/>
</dbReference>
<dbReference type="GO" id="GO:0046872">
    <property type="term" value="F:metal ion binding"/>
    <property type="evidence" value="ECO:0007669"/>
    <property type="project" value="UniProtKB-KW"/>
</dbReference>
<dbReference type="InterPro" id="IPR025657">
    <property type="entry name" value="RadC_JAB"/>
</dbReference>
<evidence type="ECO:0000256" key="6">
    <source>
        <dbReference type="RuleBase" id="RU003797"/>
    </source>
</evidence>
<dbReference type="PANTHER" id="PTHR30471:SF3">
    <property type="entry name" value="UPF0758 PROTEIN YEES-RELATED"/>
    <property type="match status" value="1"/>
</dbReference>
<name>A0AB39V3S7_9FUSO</name>
<protein>
    <submittedName>
        <fullName evidence="8">DNA repair protein RadC</fullName>
    </submittedName>
</protein>
<organism evidence="8">
    <name type="scientific">Leptotrichia alba</name>
    <dbReference type="NCBI Taxonomy" id="3239304"/>
    <lineage>
        <taxon>Bacteria</taxon>
        <taxon>Fusobacteriati</taxon>
        <taxon>Fusobacteriota</taxon>
        <taxon>Fusobacteriia</taxon>
        <taxon>Fusobacteriales</taxon>
        <taxon>Leptotrichiaceae</taxon>
        <taxon>Leptotrichia</taxon>
    </lineage>
</organism>
<feature type="domain" description="MPN" evidence="7">
    <location>
        <begin position="118"/>
        <end position="240"/>
    </location>
</feature>
<dbReference type="Gene3D" id="3.40.140.10">
    <property type="entry name" value="Cytidine Deaminase, domain 2"/>
    <property type="match status" value="1"/>
</dbReference>
<keyword evidence="2" id="KW-0479">Metal-binding</keyword>
<gene>
    <name evidence="8" type="primary">radC</name>
    <name evidence="8" type="ORF">AB8B28_00605</name>
</gene>
<keyword evidence="3" id="KW-0378">Hydrolase</keyword>
<dbReference type="GO" id="GO:0008237">
    <property type="term" value="F:metallopeptidase activity"/>
    <property type="evidence" value="ECO:0007669"/>
    <property type="project" value="UniProtKB-KW"/>
</dbReference>
<dbReference type="NCBIfam" id="TIGR00608">
    <property type="entry name" value="radc"/>
    <property type="match status" value="1"/>
</dbReference>
<dbReference type="AlphaFoldDB" id="A0AB39V3S7"/>
<keyword evidence="1" id="KW-0645">Protease</keyword>
<evidence type="ECO:0000313" key="8">
    <source>
        <dbReference type="EMBL" id="XDU62421.1"/>
    </source>
</evidence>
<reference evidence="8" key="1">
    <citation type="submission" date="2024-07" db="EMBL/GenBank/DDBJ databases">
        <authorList>
            <person name="Li X.-J."/>
            <person name="Wang X."/>
        </authorList>
    </citation>
    <scope>NUCLEOTIDE SEQUENCE</scope>
    <source>
        <strain evidence="8">HSP-536</strain>
    </source>
</reference>
<dbReference type="NCBIfam" id="NF000642">
    <property type="entry name" value="PRK00024.1"/>
    <property type="match status" value="1"/>
</dbReference>
<sequence>MMGENKKLAILKEKLSEEQEKGHRERLRQRFLSTGAKGFLDYELLELLLTYTVIRKNCRGIAKNLLKKYGDLYTILQQSEEELQKNKYMTERTVVFLKLLSEIIENGLYKKIHNKKISITSNIKLLNYLKCSLLKRDIEVFKVLFLNTQNELLKEEELFYGTIDRSTIYIRELIKKILEYNAKSVILVHNHPAGSLKPSDSDILLTKKVKEVFESMEIRLLDHLIISEQGYFSFLEGGIL</sequence>
<dbReference type="EMBL" id="CP165647">
    <property type="protein sequence ID" value="XDU62421.1"/>
    <property type="molecule type" value="Genomic_DNA"/>
</dbReference>
<evidence type="ECO:0000256" key="2">
    <source>
        <dbReference type="ARBA" id="ARBA00022723"/>
    </source>
</evidence>
<evidence type="ECO:0000256" key="5">
    <source>
        <dbReference type="ARBA" id="ARBA00023049"/>
    </source>
</evidence>
<dbReference type="PROSITE" id="PS50249">
    <property type="entry name" value="MPN"/>
    <property type="match status" value="1"/>
</dbReference>
<evidence type="ECO:0000256" key="1">
    <source>
        <dbReference type="ARBA" id="ARBA00022670"/>
    </source>
</evidence>
<evidence type="ECO:0000256" key="4">
    <source>
        <dbReference type="ARBA" id="ARBA00022833"/>
    </source>
</evidence>
<keyword evidence="5" id="KW-0482">Metalloprotease</keyword>
<dbReference type="CDD" id="cd08071">
    <property type="entry name" value="MPN_DUF2466"/>
    <property type="match status" value="1"/>
</dbReference>
<evidence type="ECO:0000256" key="3">
    <source>
        <dbReference type="ARBA" id="ARBA00022801"/>
    </source>
</evidence>
<dbReference type="InterPro" id="IPR037518">
    <property type="entry name" value="MPN"/>
</dbReference>
<dbReference type="RefSeq" id="WP_369716191.1">
    <property type="nucleotide sequence ID" value="NZ_CP165647.1"/>
</dbReference>
<dbReference type="InterPro" id="IPR001405">
    <property type="entry name" value="UPF0758"/>
</dbReference>
<dbReference type="KEGG" id="lala:AB8B28_00605"/>
<dbReference type="PANTHER" id="PTHR30471">
    <property type="entry name" value="DNA REPAIR PROTEIN RADC"/>
    <property type="match status" value="1"/>
</dbReference>